<sequence length="102" mass="10726">MKFIFTRAQGKAATASVAGDVLTLNGVPYDFSFVEEGGEMPSAAIGEPLINGPVTRVDGAIVVPLIAPHAPGQLPESLWHPEPEEVVSGDVPLPAYQFEELA</sequence>
<dbReference type="AlphaFoldDB" id="A0AAU8AM56"/>
<protein>
    <submittedName>
        <fullName evidence="1">Uncharacterized protein</fullName>
    </submittedName>
</protein>
<name>A0AAU8AM56_9RHOB</name>
<proteinExistence type="predicted"/>
<accession>A0AAU8AM56</accession>
<organism evidence="1">
    <name type="scientific">Alloyangia sp. H15</name>
    <dbReference type="NCBI Taxonomy" id="3029062"/>
    <lineage>
        <taxon>Bacteria</taxon>
        <taxon>Pseudomonadati</taxon>
        <taxon>Pseudomonadota</taxon>
        <taxon>Alphaproteobacteria</taxon>
        <taxon>Rhodobacterales</taxon>
        <taxon>Roseobacteraceae</taxon>
        <taxon>Alloyangia</taxon>
    </lineage>
</organism>
<evidence type="ECO:0000313" key="1">
    <source>
        <dbReference type="EMBL" id="XCC95912.1"/>
    </source>
</evidence>
<dbReference type="EMBL" id="CP123385">
    <property type="protein sequence ID" value="XCC95912.1"/>
    <property type="molecule type" value="Genomic_DNA"/>
</dbReference>
<gene>
    <name evidence="1" type="ORF">PVT71_14515</name>
</gene>
<dbReference type="RefSeq" id="WP_353474779.1">
    <property type="nucleotide sequence ID" value="NZ_CP123385.1"/>
</dbReference>
<reference evidence="1" key="1">
    <citation type="submission" date="2023-02" db="EMBL/GenBank/DDBJ databases">
        <title>Description and genomic characterization of Salipiger bruguierae sp. nov., isolated from the sediment of mangrove plant Bruguiera sexangula.</title>
        <authorList>
            <person name="Long M."/>
        </authorList>
    </citation>
    <scope>NUCLEOTIDE SEQUENCE</scope>
    <source>
        <strain evidence="1">H15</strain>
    </source>
</reference>